<dbReference type="Pfam" id="PF21365">
    <property type="entry name" value="Glyco_hydro_31_3rd"/>
    <property type="match status" value="1"/>
</dbReference>
<keyword evidence="10" id="KW-1185">Reference proteome</keyword>
<dbReference type="InterPro" id="IPR000322">
    <property type="entry name" value="Glyco_hydro_31_TIM"/>
</dbReference>
<feature type="domain" description="Glycoside hydrolase family 31 TIM barrel" evidence="5">
    <location>
        <begin position="204"/>
        <end position="532"/>
    </location>
</feature>
<dbReference type="Pfam" id="PF01055">
    <property type="entry name" value="Glyco_hydro_31_2nd"/>
    <property type="match status" value="1"/>
</dbReference>
<evidence type="ECO:0000313" key="9">
    <source>
        <dbReference type="EMBL" id="SHF09597.1"/>
    </source>
</evidence>
<comment type="similarity">
    <text evidence="1 4">Belongs to the glycosyl hydrolase 31 family.</text>
</comment>
<keyword evidence="3 4" id="KW-0326">Glycosidase</keyword>
<evidence type="ECO:0000256" key="4">
    <source>
        <dbReference type="RuleBase" id="RU361185"/>
    </source>
</evidence>
<dbReference type="EMBL" id="FQTV01000005">
    <property type="protein sequence ID" value="SHF09597.1"/>
    <property type="molecule type" value="Genomic_DNA"/>
</dbReference>
<evidence type="ECO:0000313" key="10">
    <source>
        <dbReference type="Proteomes" id="UP000184509"/>
    </source>
</evidence>
<sequence length="728" mass="82034">MLLIKHSYFQIIMMKKFFLFCLFTLGIVNASGQPDKLVGKNISVFYPRNYNAAAHSPSFALIKEPVAIGDIPKNWSLKPTFYSKNGKSYATLPIAKGTSLYGTGENTGPLLRNGKSVTLWNTDNYEFRKDEGKRLYQSHPWVLGVNSDGTAFGIIADNTWKQQIELTDSIRFISEGPAFRIIIIKRESPQEVVKSLAGLVGKMALPPLWSLGYQQCRFSYVPDTRIKSVADTFRIKKLPCDVIWMDIDYMDNFKVFTFDKKKIPNPKEVNDYLHSKNFKSIWMIDPGIKAEKGYSVYESGSEGNHWVLNKEGKEFNGNVWPGKCAFPDFTRPETRAWWGDLYKNFMATGIDGVWNDMNEPSVFDGPDGTMPEDNYHRGGGDLVAGSHLRYHNVYGTLMIKASREGIMKVNPDKRPFILSRSGFLGSHRYGATWTGDNSSTEEYMKLSVPMSLNLGLSGQPFSGPDMGGFTKNATPQLFGQWIATDAFFPFMRGHASNDANNKEPWAFGQEIENVSRTALNRRYRLLPYLYTLFYESSKAGVPVMQPVFFADVKDTTLRKEDQAFLVGSDLLIVPKWAVKPSLPKGIWRTVSIAGENSKTDKYQADVKVRGGAIIPMSKIIQNTNEYTLDSLTLVVSLDKQGLAKGRLYEDAGEGYQYEKGEYLLSYFTAKQKGSLVNLIIKRESGNWELKSRKYKVLVRTDKGTFASPWTNSTNVTVSLSGKKIESEN</sequence>
<dbReference type="AlphaFoldDB" id="A0A1M4YVL1"/>
<reference evidence="9 10" key="1">
    <citation type="submission" date="2016-11" db="EMBL/GenBank/DDBJ databases">
        <authorList>
            <person name="Jaros S."/>
            <person name="Januszkiewicz K."/>
            <person name="Wedrychowicz H."/>
        </authorList>
    </citation>
    <scope>NUCLEOTIDE SEQUENCE [LARGE SCALE GENOMIC DNA]</scope>
    <source>
        <strain evidence="9 10">DSM 26991</strain>
    </source>
</reference>
<name>A0A1M4YVL1_9BACE</name>
<evidence type="ECO:0000259" key="8">
    <source>
        <dbReference type="Pfam" id="PF21365"/>
    </source>
</evidence>
<dbReference type="Gene3D" id="3.20.20.80">
    <property type="entry name" value="Glycosidases"/>
    <property type="match status" value="1"/>
</dbReference>
<dbReference type="Proteomes" id="UP000184509">
    <property type="component" value="Unassembled WGS sequence"/>
</dbReference>
<accession>A0A1M4YVL1</accession>
<dbReference type="SUPFAM" id="SSF74650">
    <property type="entry name" value="Galactose mutarotase-like"/>
    <property type="match status" value="1"/>
</dbReference>
<dbReference type="Gene3D" id="2.60.40.1180">
    <property type="entry name" value="Golgi alpha-mannosidase II"/>
    <property type="match status" value="2"/>
</dbReference>
<dbReference type="InterPro" id="IPR017853">
    <property type="entry name" value="GH"/>
</dbReference>
<dbReference type="STRING" id="1297750.SAMN05444405_10589"/>
<dbReference type="CDD" id="cd14752">
    <property type="entry name" value="GH31_N"/>
    <property type="match status" value="1"/>
</dbReference>
<dbReference type="InterPro" id="IPR033403">
    <property type="entry name" value="DUF5110"/>
</dbReference>
<dbReference type="GO" id="GO:0004553">
    <property type="term" value="F:hydrolase activity, hydrolyzing O-glycosyl compounds"/>
    <property type="evidence" value="ECO:0007669"/>
    <property type="project" value="InterPro"/>
</dbReference>
<dbReference type="PANTHER" id="PTHR22762:SF120">
    <property type="entry name" value="HETEROGLYCAN GLUCOSIDASE 1"/>
    <property type="match status" value="1"/>
</dbReference>
<dbReference type="InterPro" id="IPR030458">
    <property type="entry name" value="Glyco_hydro_31_AS"/>
</dbReference>
<feature type="domain" description="DUF5110" evidence="7">
    <location>
        <begin position="631"/>
        <end position="698"/>
    </location>
</feature>
<protein>
    <submittedName>
        <fullName evidence="9">Alpha-glucosidase</fullName>
    </submittedName>
</protein>
<dbReference type="Pfam" id="PF17137">
    <property type="entry name" value="DUF5110"/>
    <property type="match status" value="1"/>
</dbReference>
<dbReference type="GO" id="GO:0030246">
    <property type="term" value="F:carbohydrate binding"/>
    <property type="evidence" value="ECO:0007669"/>
    <property type="project" value="InterPro"/>
</dbReference>
<dbReference type="InterPro" id="IPR048395">
    <property type="entry name" value="Glyco_hydro_31_C"/>
</dbReference>
<dbReference type="SUPFAM" id="SSF51445">
    <property type="entry name" value="(Trans)glycosidases"/>
    <property type="match status" value="1"/>
</dbReference>
<evidence type="ECO:0000256" key="2">
    <source>
        <dbReference type="ARBA" id="ARBA00022801"/>
    </source>
</evidence>
<feature type="domain" description="Glycoside hydrolase family 31 N-terminal" evidence="6">
    <location>
        <begin position="87"/>
        <end position="164"/>
    </location>
</feature>
<keyword evidence="2 4" id="KW-0378">Hydrolase</keyword>
<dbReference type="InterPro" id="IPR025887">
    <property type="entry name" value="Glyco_hydro_31_N_dom"/>
</dbReference>
<dbReference type="GO" id="GO:0005975">
    <property type="term" value="P:carbohydrate metabolic process"/>
    <property type="evidence" value="ECO:0007669"/>
    <property type="project" value="InterPro"/>
</dbReference>
<dbReference type="Pfam" id="PF13802">
    <property type="entry name" value="Gal_mutarotas_2"/>
    <property type="match status" value="1"/>
</dbReference>
<dbReference type="CDD" id="cd06604">
    <property type="entry name" value="GH31_glucosidase_II_MalA"/>
    <property type="match status" value="1"/>
</dbReference>
<dbReference type="PROSITE" id="PS00129">
    <property type="entry name" value="GLYCOSYL_HYDROL_F31_1"/>
    <property type="match status" value="1"/>
</dbReference>
<dbReference type="InterPro" id="IPR013780">
    <property type="entry name" value="Glyco_hydro_b"/>
</dbReference>
<proteinExistence type="inferred from homology"/>
<dbReference type="PANTHER" id="PTHR22762">
    <property type="entry name" value="ALPHA-GLUCOSIDASE"/>
    <property type="match status" value="1"/>
</dbReference>
<feature type="domain" description="Glycosyl hydrolase family 31 C-terminal" evidence="8">
    <location>
        <begin position="540"/>
        <end position="614"/>
    </location>
</feature>
<dbReference type="Gene3D" id="2.60.40.1760">
    <property type="entry name" value="glycosyl hydrolase (family 31)"/>
    <property type="match status" value="1"/>
</dbReference>
<evidence type="ECO:0000259" key="6">
    <source>
        <dbReference type="Pfam" id="PF13802"/>
    </source>
</evidence>
<gene>
    <name evidence="9" type="ORF">SAMN05444405_10589</name>
</gene>
<evidence type="ECO:0000256" key="3">
    <source>
        <dbReference type="ARBA" id="ARBA00023295"/>
    </source>
</evidence>
<evidence type="ECO:0000259" key="7">
    <source>
        <dbReference type="Pfam" id="PF17137"/>
    </source>
</evidence>
<organism evidence="9 10">
    <name type="scientific">Bacteroides luti</name>
    <dbReference type="NCBI Taxonomy" id="1297750"/>
    <lineage>
        <taxon>Bacteria</taxon>
        <taxon>Pseudomonadati</taxon>
        <taxon>Bacteroidota</taxon>
        <taxon>Bacteroidia</taxon>
        <taxon>Bacteroidales</taxon>
        <taxon>Bacteroidaceae</taxon>
        <taxon>Bacteroides</taxon>
    </lineage>
</organism>
<evidence type="ECO:0000259" key="5">
    <source>
        <dbReference type="Pfam" id="PF01055"/>
    </source>
</evidence>
<evidence type="ECO:0000256" key="1">
    <source>
        <dbReference type="ARBA" id="ARBA00007806"/>
    </source>
</evidence>
<dbReference type="InterPro" id="IPR011013">
    <property type="entry name" value="Gal_mutarotase_sf_dom"/>
</dbReference>